<dbReference type="RefSeq" id="WP_010602800.1">
    <property type="nucleotide sequence ID" value="NZ_JAPJUH010000002.1"/>
</dbReference>
<proteinExistence type="predicted"/>
<keyword evidence="2" id="KW-1185">Reference proteome</keyword>
<dbReference type="EMBL" id="JAPJUH010000002">
    <property type="protein sequence ID" value="MCX3264851.1"/>
    <property type="molecule type" value="Genomic_DNA"/>
</dbReference>
<protein>
    <submittedName>
        <fullName evidence="1">Uncharacterized protein</fullName>
    </submittedName>
</protein>
<name>A0A9X3I8K7_9SPHI</name>
<evidence type="ECO:0000313" key="1">
    <source>
        <dbReference type="EMBL" id="MCX3264851.1"/>
    </source>
</evidence>
<reference evidence="1" key="1">
    <citation type="submission" date="2022-11" db="EMBL/GenBank/DDBJ databases">
        <authorList>
            <person name="Graham C."/>
            <person name="Newman J.D."/>
        </authorList>
    </citation>
    <scope>NUCLEOTIDE SEQUENCE</scope>
    <source>
        <strain evidence="1">DSM 19486</strain>
    </source>
</reference>
<gene>
    <name evidence="1" type="ORF">OQZ29_08855</name>
</gene>
<evidence type="ECO:0000313" key="2">
    <source>
        <dbReference type="Proteomes" id="UP001142592"/>
    </source>
</evidence>
<organism evidence="1 2">
    <name type="scientific">Pedobacter agri</name>
    <dbReference type="NCBI Taxonomy" id="454586"/>
    <lineage>
        <taxon>Bacteria</taxon>
        <taxon>Pseudomonadati</taxon>
        <taxon>Bacteroidota</taxon>
        <taxon>Sphingobacteriia</taxon>
        <taxon>Sphingobacteriales</taxon>
        <taxon>Sphingobacteriaceae</taxon>
        <taxon>Pedobacter</taxon>
    </lineage>
</organism>
<dbReference type="Proteomes" id="UP001142592">
    <property type="component" value="Unassembled WGS sequence"/>
</dbReference>
<sequence length="92" mass="10350">MVQKISFTGEQELHYKVHFKKDEIYVIEAYHKNIDIDISLNDEANQKISSTDLADGNNGTDRLEYEASSSGIYTIIIKSVSPRPVQNGMATD</sequence>
<dbReference type="AlphaFoldDB" id="A0A9X3I8K7"/>
<dbReference type="Gene3D" id="2.60.120.380">
    <property type="match status" value="1"/>
</dbReference>
<accession>A0A9X3I8K7</accession>
<comment type="caution">
    <text evidence="1">The sequence shown here is derived from an EMBL/GenBank/DDBJ whole genome shotgun (WGS) entry which is preliminary data.</text>
</comment>